<dbReference type="GO" id="GO:0050464">
    <property type="term" value="F:nitrate reductase (NADPH) activity"/>
    <property type="evidence" value="ECO:0007669"/>
    <property type="project" value="UniProtKB-EC"/>
</dbReference>
<evidence type="ECO:0000256" key="6">
    <source>
        <dbReference type="ARBA" id="ARBA00011738"/>
    </source>
</evidence>
<organism evidence="19">
    <name type="scientific">Dichomitus squalens</name>
    <dbReference type="NCBI Taxonomy" id="114155"/>
    <lineage>
        <taxon>Eukaryota</taxon>
        <taxon>Fungi</taxon>
        <taxon>Dikarya</taxon>
        <taxon>Basidiomycota</taxon>
        <taxon>Agaricomycotina</taxon>
        <taxon>Agaricomycetes</taxon>
        <taxon>Polyporales</taxon>
        <taxon>Polyporaceae</taxon>
        <taxon>Dichomitus</taxon>
    </lineage>
</organism>
<comment type="similarity">
    <text evidence="5">Belongs to the nitrate reductase family.</text>
</comment>
<dbReference type="Proteomes" id="UP000292957">
    <property type="component" value="Unassembled WGS sequence"/>
</dbReference>
<evidence type="ECO:0000256" key="12">
    <source>
        <dbReference type="ARBA" id="ARBA00022827"/>
    </source>
</evidence>
<evidence type="ECO:0000256" key="11">
    <source>
        <dbReference type="ARBA" id="ARBA00022723"/>
    </source>
</evidence>
<dbReference type="InterPro" id="IPR008335">
    <property type="entry name" value="Mopterin_OxRdtase_euk"/>
</dbReference>
<dbReference type="GO" id="GO:0020037">
    <property type="term" value="F:heme binding"/>
    <property type="evidence" value="ECO:0007669"/>
    <property type="project" value="TreeGrafter"/>
</dbReference>
<evidence type="ECO:0000256" key="9">
    <source>
        <dbReference type="ARBA" id="ARBA00022505"/>
    </source>
</evidence>
<dbReference type="AlphaFoldDB" id="A0A4Q9M9T9"/>
<dbReference type="Gene3D" id="3.90.420.10">
    <property type="entry name" value="Oxidoreductase, molybdopterin-binding domain"/>
    <property type="match status" value="1"/>
</dbReference>
<evidence type="ECO:0000256" key="7">
    <source>
        <dbReference type="ARBA" id="ARBA00012673"/>
    </source>
</evidence>
<dbReference type="InterPro" id="IPR005066">
    <property type="entry name" value="MoCF_OxRdtse_dimer"/>
</dbReference>
<dbReference type="SUPFAM" id="SSF63380">
    <property type="entry name" value="Riboflavin synthase domain-like"/>
    <property type="match status" value="1"/>
</dbReference>
<evidence type="ECO:0000256" key="3">
    <source>
        <dbReference type="ARBA" id="ARBA00001974"/>
    </source>
</evidence>
<feature type="compositionally biased region" description="Basic and acidic residues" evidence="16">
    <location>
        <begin position="142"/>
        <end position="176"/>
    </location>
</feature>
<dbReference type="InterPro" id="IPR001199">
    <property type="entry name" value="Cyt_B5-like_heme/steroid-bd"/>
</dbReference>
<comment type="cofactor">
    <cofactor evidence="1">
        <name>Mo-molybdopterin</name>
        <dbReference type="ChEBI" id="CHEBI:71302"/>
    </cofactor>
</comment>
<keyword evidence="9" id="KW-0500">Molybdenum</keyword>
<dbReference type="Pfam" id="PF00173">
    <property type="entry name" value="Cyt-b5"/>
    <property type="match status" value="1"/>
</dbReference>
<dbReference type="SUPFAM" id="SSF56524">
    <property type="entry name" value="Oxidoreductase molybdopterin-binding domain"/>
    <property type="match status" value="1"/>
</dbReference>
<dbReference type="InterPro" id="IPR039261">
    <property type="entry name" value="FNR_nucleotide-bd"/>
</dbReference>
<dbReference type="InterPro" id="IPR001433">
    <property type="entry name" value="OxRdtase_FAD/NAD-bd"/>
</dbReference>
<dbReference type="InterPro" id="IPR017927">
    <property type="entry name" value="FAD-bd_FR_type"/>
</dbReference>
<dbReference type="Pfam" id="PF03404">
    <property type="entry name" value="Mo-co_dimer"/>
    <property type="match status" value="1"/>
</dbReference>
<evidence type="ECO:0000259" key="18">
    <source>
        <dbReference type="PROSITE" id="PS51384"/>
    </source>
</evidence>
<feature type="compositionally biased region" description="Basic and acidic residues" evidence="16">
    <location>
        <begin position="34"/>
        <end position="43"/>
    </location>
</feature>
<keyword evidence="11" id="KW-0479">Metal-binding</keyword>
<dbReference type="GO" id="GO:0008482">
    <property type="term" value="F:sulfite oxidase activity"/>
    <property type="evidence" value="ECO:0007669"/>
    <property type="project" value="TreeGrafter"/>
</dbReference>
<dbReference type="SUPFAM" id="SSF55856">
    <property type="entry name" value="Cytochrome b5-like heme/steroid binding domain"/>
    <property type="match status" value="1"/>
</dbReference>
<dbReference type="Gene3D" id="3.10.120.10">
    <property type="entry name" value="Cytochrome b5-like heme/steroid binding domain"/>
    <property type="match status" value="1"/>
</dbReference>
<keyword evidence="10" id="KW-0285">Flavoprotein</keyword>
<proteinExistence type="inferred from homology"/>
<dbReference type="InterPro" id="IPR008333">
    <property type="entry name" value="Cbr1-like_FAD-bd_dom"/>
</dbReference>
<dbReference type="InterPro" id="IPR036400">
    <property type="entry name" value="Cyt_B5-like_heme/steroid_sf"/>
</dbReference>
<dbReference type="Pfam" id="PF00970">
    <property type="entry name" value="FAD_binding_6"/>
    <property type="match status" value="1"/>
</dbReference>
<dbReference type="EMBL" id="ML143491">
    <property type="protein sequence ID" value="TBU23920.1"/>
    <property type="molecule type" value="Genomic_DNA"/>
</dbReference>
<dbReference type="GO" id="GO:0043546">
    <property type="term" value="F:molybdopterin cofactor binding"/>
    <property type="evidence" value="ECO:0007669"/>
    <property type="project" value="TreeGrafter"/>
</dbReference>
<evidence type="ECO:0000256" key="8">
    <source>
        <dbReference type="ARBA" id="ARBA00015499"/>
    </source>
</evidence>
<dbReference type="SUPFAM" id="SSF52343">
    <property type="entry name" value="Ferredoxin reductase-like, C-terminal NADP-linked domain"/>
    <property type="match status" value="1"/>
</dbReference>
<dbReference type="PRINTS" id="PR00406">
    <property type="entry name" value="CYTB5RDTASE"/>
</dbReference>
<keyword evidence="13" id="KW-0560">Oxidoreductase</keyword>
<name>A0A4Q9M9T9_9APHY</name>
<comment type="cofactor">
    <cofactor evidence="3">
        <name>FAD</name>
        <dbReference type="ChEBI" id="CHEBI:57692"/>
    </cofactor>
</comment>
<dbReference type="GO" id="GO:0030151">
    <property type="term" value="F:molybdenum ion binding"/>
    <property type="evidence" value="ECO:0007669"/>
    <property type="project" value="InterPro"/>
</dbReference>
<dbReference type="InterPro" id="IPR017938">
    <property type="entry name" value="Riboflavin_synthase-like_b-brl"/>
</dbReference>
<dbReference type="Gene3D" id="2.60.40.650">
    <property type="match status" value="1"/>
</dbReference>
<dbReference type="CDD" id="cd06183">
    <property type="entry name" value="cyt_b5_reduct_like"/>
    <property type="match status" value="1"/>
</dbReference>
<dbReference type="InterPro" id="IPR000572">
    <property type="entry name" value="OxRdtase_Mopterin-bd_dom"/>
</dbReference>
<feature type="compositionally biased region" description="Polar residues" evidence="16">
    <location>
        <begin position="58"/>
        <end position="74"/>
    </location>
</feature>
<evidence type="ECO:0000256" key="4">
    <source>
        <dbReference type="ARBA" id="ARBA00003838"/>
    </source>
</evidence>
<dbReference type="PROSITE" id="PS50255">
    <property type="entry name" value="CYTOCHROME_B5_2"/>
    <property type="match status" value="1"/>
</dbReference>
<dbReference type="GO" id="GO:0006790">
    <property type="term" value="P:sulfur compound metabolic process"/>
    <property type="evidence" value="ECO:0007669"/>
    <property type="project" value="TreeGrafter"/>
</dbReference>
<feature type="region of interest" description="Disordered" evidence="16">
    <location>
        <begin position="133"/>
        <end position="181"/>
    </location>
</feature>
<dbReference type="PRINTS" id="PR00407">
    <property type="entry name" value="EUMOPTERIN"/>
</dbReference>
<keyword evidence="12" id="KW-0274">FAD</keyword>
<dbReference type="PANTHER" id="PTHR19372:SF7">
    <property type="entry name" value="SULFITE OXIDASE, MITOCHONDRIAL"/>
    <property type="match status" value="1"/>
</dbReference>
<reference evidence="19" key="1">
    <citation type="submission" date="2019-01" db="EMBL/GenBank/DDBJ databases">
        <title>Draft genome sequences of three monokaryotic isolates of the white-rot basidiomycete fungus Dichomitus squalens.</title>
        <authorList>
            <consortium name="DOE Joint Genome Institute"/>
            <person name="Lopez S.C."/>
            <person name="Andreopoulos B."/>
            <person name="Pangilinan J."/>
            <person name="Lipzen A."/>
            <person name="Riley R."/>
            <person name="Ahrendt S."/>
            <person name="Ng V."/>
            <person name="Barry K."/>
            <person name="Daum C."/>
            <person name="Grigoriev I.V."/>
            <person name="Hilden K.S."/>
            <person name="Makela M.R."/>
            <person name="de Vries R.P."/>
        </authorList>
    </citation>
    <scope>NUCLEOTIDE SEQUENCE [LARGE SCALE GENOMIC DNA]</scope>
    <source>
        <strain evidence="19">OM18370.1</strain>
    </source>
</reference>
<dbReference type="Gene3D" id="2.40.30.10">
    <property type="entry name" value="Translation factors"/>
    <property type="match status" value="1"/>
</dbReference>
<dbReference type="GO" id="GO:0042128">
    <property type="term" value="P:nitrate assimilation"/>
    <property type="evidence" value="ECO:0007669"/>
    <property type="project" value="UniProtKB-KW"/>
</dbReference>
<comment type="cofactor">
    <cofactor evidence="2">
        <name>heme</name>
        <dbReference type="ChEBI" id="CHEBI:30413"/>
    </cofactor>
</comment>
<accession>A0A4Q9M9T9</accession>
<comment type="subunit">
    <text evidence="6">Homodimer.</text>
</comment>
<evidence type="ECO:0000256" key="13">
    <source>
        <dbReference type="ARBA" id="ARBA00023002"/>
    </source>
</evidence>
<evidence type="ECO:0000256" key="2">
    <source>
        <dbReference type="ARBA" id="ARBA00001971"/>
    </source>
</evidence>
<feature type="domain" description="Cytochrome b5 heme-binding" evidence="17">
    <location>
        <begin position="668"/>
        <end position="746"/>
    </location>
</feature>
<dbReference type="PROSITE" id="PS51384">
    <property type="entry name" value="FAD_FR"/>
    <property type="match status" value="1"/>
</dbReference>
<dbReference type="SMART" id="SM01117">
    <property type="entry name" value="Cyt-b5"/>
    <property type="match status" value="1"/>
</dbReference>
<comment type="function">
    <text evidence="4">Nitrate reductase is a key enzyme involved in the first step of nitrate assimilation in plants, fungi and bacteria.</text>
</comment>
<dbReference type="InterPro" id="IPR014756">
    <property type="entry name" value="Ig_E-set"/>
</dbReference>
<evidence type="ECO:0000259" key="17">
    <source>
        <dbReference type="PROSITE" id="PS50255"/>
    </source>
</evidence>
<dbReference type="PANTHER" id="PTHR19372">
    <property type="entry name" value="SULFITE REDUCTASE"/>
    <property type="match status" value="1"/>
</dbReference>
<evidence type="ECO:0000256" key="5">
    <source>
        <dbReference type="ARBA" id="ARBA00006253"/>
    </source>
</evidence>
<evidence type="ECO:0000256" key="10">
    <source>
        <dbReference type="ARBA" id="ARBA00022630"/>
    </source>
</evidence>
<sequence>MPNWTKELLSPPWPKSHDVKLAPADVYDAAQKAGGRDTIERHRPLSIADHYGDRSRRAGTNSVSRSTETLSHQTAADYGGSDDDPSGWRKRLADPNAVVSVRDVKKATPDYKIMHPMNHAFARYVLPAAESEIKGQQWPGKKMPDEKKEDDTDKPQSTEEEGTSKEDKENDEEKQQGPKLTAEQQAFLDKLFEEMRQVESFKNNPGQPQGELKILDADAAKQLESHLSIDDQTTPDSWIPRSLGLLRLTGKHPFNAEPNLVDLYDAGMITPTKVHYCRSHGSVPQLTWEMHKLSVFSEPEGLIACPKDWTMDEIAFGGFRTVEIPVTFGCDGNRRKELNMIKKTSAFNYTAAAVSTSLWRGVMVRDLILASGLQDQPDDERWYLHFEGADAPSEGPYATSMPLMHAMNPANDVMLVFGQNGRVLHPDHGYPLRIIIPGWVGGRQVKWLKKLWVAKKPNRSHYHIWDNRLLPSMIDSRDHPFGSAFYHHESTECNEQCLQSVIVKPAHDELIPLDEGNLDERTYTVEGFAFNGAGDRVERIELSLDGGATWKYCFRRFWDKPLRHGEKYWAWVFWSCELKLEEMIGAQEISLRSMDSRKNYQPEHTSWNLMGMMNNAWYRLKPKITTHPETHRPVVQFQHPVAPGNVDGGWMQPPKEQQDEGNNGAKDMKEFSLEEVMKHDNENDAWLIIDNKVYDVTSVLSWHPGGAKAISAYAGKATVDVTHEYKGIHDNYAHSKRDECLIGVLSPEGVKTMNEDAVRAAKELAKIKSERKDKALQPDVFTQAKLVKKHAESHDTQLYTFELPKREDGSHGLLGLPVGKHILITVHFKDQAVLRPYTPTRPVLPEEEDGTFDLLVKTYLPTDDGPFPPGGTVSNYLDCMEEGEEIDIRGPGGGIMYKGHGEFDIDGEQYHFDKVNLVAGGSGLTPHWQFIHAVLSDKSDKTKIVLLDSNKSPSDILMRDALAKYSEEEPERFKLVHILSEEPNEDVGAPYVVGRLNKEIMEEHFYPAAEGAGTLLCGPPGLVEKGALPGLKDMGFKEGECVFGY</sequence>
<protein>
    <recommendedName>
        <fullName evidence="8">Nitrate reductase [NADPH]</fullName>
        <ecNumber evidence="7">1.7.1.3</ecNumber>
    </recommendedName>
</protein>
<evidence type="ECO:0000256" key="1">
    <source>
        <dbReference type="ARBA" id="ARBA00001924"/>
    </source>
</evidence>
<evidence type="ECO:0000256" key="15">
    <source>
        <dbReference type="ARBA" id="ARBA00049155"/>
    </source>
</evidence>
<keyword evidence="14" id="KW-0534">Nitrate assimilation</keyword>
<dbReference type="SUPFAM" id="SSF81296">
    <property type="entry name" value="E set domains"/>
    <property type="match status" value="1"/>
</dbReference>
<evidence type="ECO:0000256" key="14">
    <source>
        <dbReference type="ARBA" id="ARBA00023063"/>
    </source>
</evidence>
<feature type="region of interest" description="Disordered" evidence="16">
    <location>
        <begin position="32"/>
        <end position="91"/>
    </location>
</feature>
<dbReference type="OrthoDB" id="432685at2759"/>
<gene>
    <name evidence="19" type="ORF">BD311DRAFT_868466</name>
</gene>
<dbReference type="Pfam" id="PF00175">
    <property type="entry name" value="NAD_binding_1"/>
    <property type="match status" value="1"/>
</dbReference>
<dbReference type="EC" id="1.7.1.3" evidence="7"/>
<dbReference type="Gene3D" id="3.40.50.80">
    <property type="entry name" value="Nucleotide-binding domain of ferredoxin-NADP reductase (FNR) module"/>
    <property type="match status" value="1"/>
</dbReference>
<comment type="catalytic activity">
    <reaction evidence="15">
        <text>nitrite + NADP(+) + H2O = nitrate + NADPH + H(+)</text>
        <dbReference type="Rhea" id="RHEA:19061"/>
        <dbReference type="ChEBI" id="CHEBI:15377"/>
        <dbReference type="ChEBI" id="CHEBI:15378"/>
        <dbReference type="ChEBI" id="CHEBI:16301"/>
        <dbReference type="ChEBI" id="CHEBI:17632"/>
        <dbReference type="ChEBI" id="CHEBI:57783"/>
        <dbReference type="ChEBI" id="CHEBI:58349"/>
        <dbReference type="EC" id="1.7.1.3"/>
    </reaction>
</comment>
<dbReference type="Pfam" id="PF00174">
    <property type="entry name" value="Oxidored_molyb"/>
    <property type="match status" value="1"/>
</dbReference>
<dbReference type="InterPro" id="IPR036374">
    <property type="entry name" value="OxRdtase_Mopterin-bd_sf"/>
</dbReference>
<evidence type="ECO:0000256" key="16">
    <source>
        <dbReference type="SAM" id="MobiDB-lite"/>
    </source>
</evidence>
<feature type="domain" description="FAD-binding FR-type" evidence="18">
    <location>
        <begin position="779"/>
        <end position="898"/>
    </location>
</feature>
<evidence type="ECO:0000313" key="19">
    <source>
        <dbReference type="EMBL" id="TBU23920.1"/>
    </source>
</evidence>